<evidence type="ECO:0000259" key="6">
    <source>
        <dbReference type="Pfam" id="PF04542"/>
    </source>
</evidence>
<dbReference type="InterPro" id="IPR013324">
    <property type="entry name" value="RNA_pol_sigma_r3/r4-like"/>
</dbReference>
<dbReference type="GO" id="GO:0006352">
    <property type="term" value="P:DNA-templated transcription initiation"/>
    <property type="evidence" value="ECO:0007669"/>
    <property type="project" value="InterPro"/>
</dbReference>
<dbReference type="InterPro" id="IPR013325">
    <property type="entry name" value="RNA_pol_sigma_r2"/>
</dbReference>
<protein>
    <submittedName>
        <fullName evidence="8">Sigma-70 family RNA polymerase sigma factor</fullName>
    </submittedName>
</protein>
<dbReference type="RefSeq" id="WP_231440301.1">
    <property type="nucleotide sequence ID" value="NZ_JAJOMB010000004.1"/>
</dbReference>
<dbReference type="EMBL" id="JAJOMB010000004">
    <property type="protein sequence ID" value="MCD5311123.1"/>
    <property type="molecule type" value="Genomic_DNA"/>
</dbReference>
<evidence type="ECO:0000256" key="3">
    <source>
        <dbReference type="ARBA" id="ARBA00023082"/>
    </source>
</evidence>
<dbReference type="InterPro" id="IPR007627">
    <property type="entry name" value="RNA_pol_sigma70_r2"/>
</dbReference>
<dbReference type="NCBIfam" id="TIGR02937">
    <property type="entry name" value="sigma70-ECF"/>
    <property type="match status" value="1"/>
</dbReference>
<organism evidence="8 9">
    <name type="scientific">Kineosporia babensis</name>
    <dbReference type="NCBI Taxonomy" id="499548"/>
    <lineage>
        <taxon>Bacteria</taxon>
        <taxon>Bacillati</taxon>
        <taxon>Actinomycetota</taxon>
        <taxon>Actinomycetes</taxon>
        <taxon>Kineosporiales</taxon>
        <taxon>Kineosporiaceae</taxon>
        <taxon>Kineosporia</taxon>
    </lineage>
</organism>
<dbReference type="Pfam" id="PF08281">
    <property type="entry name" value="Sigma70_r4_2"/>
    <property type="match status" value="1"/>
</dbReference>
<evidence type="ECO:0000256" key="4">
    <source>
        <dbReference type="ARBA" id="ARBA00023125"/>
    </source>
</evidence>
<evidence type="ECO:0000259" key="7">
    <source>
        <dbReference type="Pfam" id="PF08281"/>
    </source>
</evidence>
<dbReference type="SUPFAM" id="SSF88659">
    <property type="entry name" value="Sigma3 and sigma4 domains of RNA polymerase sigma factors"/>
    <property type="match status" value="1"/>
</dbReference>
<keyword evidence="5" id="KW-0804">Transcription</keyword>
<sequence>MVSDVDLIVRSLAGDDEAFVEMITRHERAIGRYLVRQVGAQAAPDVQGEVWVQAFSSRASYDRAYPDARPWLYGIALNQVRRLRRAQRPEDLVPDLTDLPSPWDPWPAVEMRVAVRAALQEALTELRSDERDVLMLVAGQDLTAADAARALGVPAGTARRLLHQARNTLRANPQVAALLADLHTISPNTQKERR</sequence>
<name>A0A9X1NBK4_9ACTN</name>
<keyword evidence="9" id="KW-1185">Reference proteome</keyword>
<keyword evidence="2" id="KW-0805">Transcription regulation</keyword>
<evidence type="ECO:0000256" key="1">
    <source>
        <dbReference type="ARBA" id="ARBA00010641"/>
    </source>
</evidence>
<dbReference type="InterPro" id="IPR039425">
    <property type="entry name" value="RNA_pol_sigma-70-like"/>
</dbReference>
<evidence type="ECO:0000256" key="5">
    <source>
        <dbReference type="ARBA" id="ARBA00023163"/>
    </source>
</evidence>
<dbReference type="Pfam" id="PF04542">
    <property type="entry name" value="Sigma70_r2"/>
    <property type="match status" value="1"/>
</dbReference>
<evidence type="ECO:0000313" key="8">
    <source>
        <dbReference type="EMBL" id="MCD5311123.1"/>
    </source>
</evidence>
<dbReference type="PANTHER" id="PTHR43133:SF8">
    <property type="entry name" value="RNA POLYMERASE SIGMA FACTOR HI_1459-RELATED"/>
    <property type="match status" value="1"/>
</dbReference>
<dbReference type="SUPFAM" id="SSF88946">
    <property type="entry name" value="Sigma2 domain of RNA polymerase sigma factors"/>
    <property type="match status" value="1"/>
</dbReference>
<dbReference type="GO" id="GO:0003677">
    <property type="term" value="F:DNA binding"/>
    <property type="evidence" value="ECO:0007669"/>
    <property type="project" value="UniProtKB-KW"/>
</dbReference>
<dbReference type="GO" id="GO:0016987">
    <property type="term" value="F:sigma factor activity"/>
    <property type="evidence" value="ECO:0007669"/>
    <property type="project" value="UniProtKB-KW"/>
</dbReference>
<dbReference type="AlphaFoldDB" id="A0A9X1NBK4"/>
<dbReference type="Proteomes" id="UP001138997">
    <property type="component" value="Unassembled WGS sequence"/>
</dbReference>
<comment type="similarity">
    <text evidence="1">Belongs to the sigma-70 factor family. ECF subfamily.</text>
</comment>
<feature type="domain" description="RNA polymerase sigma factor 70 region 4 type 2" evidence="7">
    <location>
        <begin position="117"/>
        <end position="169"/>
    </location>
</feature>
<evidence type="ECO:0000313" key="9">
    <source>
        <dbReference type="Proteomes" id="UP001138997"/>
    </source>
</evidence>
<evidence type="ECO:0000256" key="2">
    <source>
        <dbReference type="ARBA" id="ARBA00023015"/>
    </source>
</evidence>
<gene>
    <name evidence="8" type="ORF">LR394_09460</name>
</gene>
<proteinExistence type="inferred from homology"/>
<dbReference type="InterPro" id="IPR036388">
    <property type="entry name" value="WH-like_DNA-bd_sf"/>
</dbReference>
<accession>A0A9X1NBK4</accession>
<dbReference type="CDD" id="cd06171">
    <property type="entry name" value="Sigma70_r4"/>
    <property type="match status" value="1"/>
</dbReference>
<keyword evidence="3" id="KW-0731">Sigma factor</keyword>
<dbReference type="InterPro" id="IPR014284">
    <property type="entry name" value="RNA_pol_sigma-70_dom"/>
</dbReference>
<dbReference type="PANTHER" id="PTHR43133">
    <property type="entry name" value="RNA POLYMERASE ECF-TYPE SIGMA FACTO"/>
    <property type="match status" value="1"/>
</dbReference>
<feature type="domain" description="RNA polymerase sigma-70 region 2" evidence="6">
    <location>
        <begin position="22"/>
        <end position="88"/>
    </location>
</feature>
<comment type="caution">
    <text evidence="8">The sequence shown here is derived from an EMBL/GenBank/DDBJ whole genome shotgun (WGS) entry which is preliminary data.</text>
</comment>
<keyword evidence="4" id="KW-0238">DNA-binding</keyword>
<dbReference type="Gene3D" id="1.10.10.10">
    <property type="entry name" value="Winged helix-like DNA-binding domain superfamily/Winged helix DNA-binding domain"/>
    <property type="match status" value="1"/>
</dbReference>
<reference evidence="8" key="1">
    <citation type="submission" date="2021-11" db="EMBL/GenBank/DDBJ databases">
        <title>Streptomyces corallinus and Kineosporia corallina sp. nov., two new coral-derived marine actinobacteria.</title>
        <authorList>
            <person name="Buangrab K."/>
            <person name="Sutthacheep M."/>
            <person name="Yeemin T."/>
            <person name="Harunari E."/>
            <person name="Igarashi Y."/>
            <person name="Sripreechasak P."/>
            <person name="Kanchanasin P."/>
            <person name="Tanasupawat S."/>
            <person name="Phongsopitanun W."/>
        </authorList>
    </citation>
    <scope>NUCLEOTIDE SEQUENCE</scope>
    <source>
        <strain evidence="8">JCM 31032</strain>
    </source>
</reference>
<dbReference type="InterPro" id="IPR013249">
    <property type="entry name" value="RNA_pol_sigma70_r4_t2"/>
</dbReference>
<dbReference type="Gene3D" id="1.10.1740.10">
    <property type="match status" value="1"/>
</dbReference>